<dbReference type="AlphaFoldDB" id="A0A3P7JJU1"/>
<accession>A0A3P7JJU1</accession>
<proteinExistence type="predicted"/>
<dbReference type="OrthoDB" id="343092at2759"/>
<dbReference type="Proteomes" id="UP000270094">
    <property type="component" value="Unassembled WGS sequence"/>
</dbReference>
<keyword evidence="3" id="KW-1185">Reference proteome</keyword>
<name>A0A3P7JJU1_STRVU</name>
<protein>
    <submittedName>
        <fullName evidence="2">Uncharacterized protein</fullName>
    </submittedName>
</protein>
<evidence type="ECO:0000313" key="3">
    <source>
        <dbReference type="Proteomes" id="UP000270094"/>
    </source>
</evidence>
<dbReference type="EMBL" id="UYYB01102607">
    <property type="protein sequence ID" value="VDM78674.1"/>
    <property type="molecule type" value="Genomic_DNA"/>
</dbReference>
<evidence type="ECO:0000256" key="1">
    <source>
        <dbReference type="SAM" id="MobiDB-lite"/>
    </source>
</evidence>
<feature type="compositionally biased region" description="Polar residues" evidence="1">
    <location>
        <begin position="37"/>
        <end position="52"/>
    </location>
</feature>
<feature type="region of interest" description="Disordered" evidence="1">
    <location>
        <begin position="1"/>
        <end position="52"/>
    </location>
</feature>
<gene>
    <name evidence="2" type="ORF">SVUK_LOCUS13672</name>
</gene>
<organism evidence="2 3">
    <name type="scientific">Strongylus vulgaris</name>
    <name type="common">Blood worm</name>
    <dbReference type="NCBI Taxonomy" id="40348"/>
    <lineage>
        <taxon>Eukaryota</taxon>
        <taxon>Metazoa</taxon>
        <taxon>Ecdysozoa</taxon>
        <taxon>Nematoda</taxon>
        <taxon>Chromadorea</taxon>
        <taxon>Rhabditida</taxon>
        <taxon>Rhabditina</taxon>
        <taxon>Rhabditomorpha</taxon>
        <taxon>Strongyloidea</taxon>
        <taxon>Strongylidae</taxon>
        <taxon>Strongylus</taxon>
    </lineage>
</organism>
<evidence type="ECO:0000313" key="2">
    <source>
        <dbReference type="EMBL" id="VDM78674.1"/>
    </source>
</evidence>
<sequence>MDDEDIIVIDDSICSPPTPARRSAPLREIEILDEPGPSTSGVSNKSVNPPLQPESYTSFDKLLELEQLIARAKANSVFALLRRSPKMILPVKEHDDDVAMMQEKIPNKLVEEEASEVLVKKKRKKEPSEAKLLKEREKKRKAIEREKNASVNTKCEQYMYCHVPRLIFDTFPETELNTRMEFLERNIQDQLICDEQRSNAQILWYRKCIDAEEKDDKIEKREYEVRFENKCYDFFTCTSYNEPFMFLLFENSSFSSRLDSPLSSFSLPTFSVI</sequence>
<reference evidence="2 3" key="1">
    <citation type="submission" date="2018-11" db="EMBL/GenBank/DDBJ databases">
        <authorList>
            <consortium name="Pathogen Informatics"/>
        </authorList>
    </citation>
    <scope>NUCLEOTIDE SEQUENCE [LARGE SCALE GENOMIC DNA]</scope>
</reference>